<dbReference type="Proteomes" id="UP000570166">
    <property type="component" value="Unassembled WGS sequence"/>
</dbReference>
<dbReference type="PROSITE" id="PS51819">
    <property type="entry name" value="VOC"/>
    <property type="match status" value="1"/>
</dbReference>
<reference evidence="2 3" key="1">
    <citation type="submission" date="2020-07" db="EMBL/GenBank/DDBJ databases">
        <authorList>
            <person name="Sun Q."/>
        </authorList>
    </citation>
    <scope>NUCLEOTIDE SEQUENCE [LARGE SCALE GENOMIC DNA]</scope>
    <source>
        <strain evidence="2 3">CGMCC 1.13654</strain>
    </source>
</reference>
<keyword evidence="3" id="KW-1185">Reference proteome</keyword>
<evidence type="ECO:0000313" key="2">
    <source>
        <dbReference type="EMBL" id="MBA2934891.1"/>
    </source>
</evidence>
<dbReference type="AlphaFoldDB" id="A0A838L6C6"/>
<comment type="caution">
    <text evidence="2">The sequence shown here is derived from an EMBL/GenBank/DDBJ whole genome shotgun (WGS) entry which is preliminary data.</text>
</comment>
<sequence>MSIAVVSIPVTDQAAAKAFYVDKLLFDVMRDEAMGPEMRWIQMQPKTGGSSIALTTWFENLKPGGQTGLMNHVPDIDAEYERLVSVGIEASPIEEQPWGRFTMFQDPDGNGWIFATLTSPQEFVTK</sequence>
<dbReference type="Pfam" id="PF00903">
    <property type="entry name" value="Glyoxalase"/>
    <property type="match status" value="1"/>
</dbReference>
<dbReference type="Gene3D" id="3.10.180.10">
    <property type="entry name" value="2,3-Dihydroxybiphenyl 1,2-Dioxygenase, domain 1"/>
    <property type="match status" value="1"/>
</dbReference>
<organism evidence="2 3">
    <name type="scientific">Sphingomonas chungangi</name>
    <dbReference type="NCBI Taxonomy" id="2683589"/>
    <lineage>
        <taxon>Bacteria</taxon>
        <taxon>Pseudomonadati</taxon>
        <taxon>Pseudomonadota</taxon>
        <taxon>Alphaproteobacteria</taxon>
        <taxon>Sphingomonadales</taxon>
        <taxon>Sphingomonadaceae</taxon>
        <taxon>Sphingomonas</taxon>
    </lineage>
</organism>
<feature type="domain" description="VOC" evidence="1">
    <location>
        <begin position="2"/>
        <end position="117"/>
    </location>
</feature>
<dbReference type="PANTHER" id="PTHR36437:SF2">
    <property type="entry name" value="GLYOXALASE_BLEOMYCIN RESISTANCE PROTEIN_DIOXYGENASE"/>
    <property type="match status" value="1"/>
</dbReference>
<dbReference type="SUPFAM" id="SSF54593">
    <property type="entry name" value="Glyoxalase/Bleomycin resistance protein/Dihydroxybiphenyl dioxygenase"/>
    <property type="match status" value="1"/>
</dbReference>
<evidence type="ECO:0000259" key="1">
    <source>
        <dbReference type="PROSITE" id="PS51819"/>
    </source>
</evidence>
<dbReference type="PANTHER" id="PTHR36437">
    <property type="entry name" value="GLYOXALASE/BLEOMYCIN RESISTANCE PROTEIN/DIOXYGENASE"/>
    <property type="match status" value="1"/>
</dbReference>
<protein>
    <submittedName>
        <fullName evidence="2">VOC family protein</fullName>
    </submittedName>
</protein>
<proteinExistence type="predicted"/>
<dbReference type="InterPro" id="IPR037523">
    <property type="entry name" value="VOC_core"/>
</dbReference>
<dbReference type="RefSeq" id="WP_160366665.1">
    <property type="nucleotide sequence ID" value="NZ_JACEIB010000007.1"/>
</dbReference>
<gene>
    <name evidence="2" type="ORF">HZF05_12355</name>
</gene>
<dbReference type="EMBL" id="JACEIB010000007">
    <property type="protein sequence ID" value="MBA2934891.1"/>
    <property type="molecule type" value="Genomic_DNA"/>
</dbReference>
<accession>A0A838L6C6</accession>
<dbReference type="InterPro" id="IPR004360">
    <property type="entry name" value="Glyas_Fos-R_dOase_dom"/>
</dbReference>
<dbReference type="InterPro" id="IPR029068">
    <property type="entry name" value="Glyas_Bleomycin-R_OHBP_Dase"/>
</dbReference>
<evidence type="ECO:0000313" key="3">
    <source>
        <dbReference type="Proteomes" id="UP000570166"/>
    </source>
</evidence>
<name>A0A838L6C6_9SPHN</name>